<feature type="compositionally biased region" description="Low complexity" evidence="5">
    <location>
        <begin position="63"/>
        <end position="78"/>
    </location>
</feature>
<feature type="non-terminal residue" evidence="8">
    <location>
        <position position="1"/>
    </location>
</feature>
<gene>
    <name evidence="8" type="ORF">PGLA2088_LOCUS7323</name>
</gene>
<evidence type="ECO:0000313" key="9">
    <source>
        <dbReference type="Proteomes" id="UP000626109"/>
    </source>
</evidence>
<dbReference type="AlphaFoldDB" id="A0A813IG13"/>
<proteinExistence type="predicted"/>
<feature type="compositionally biased region" description="Low complexity" evidence="5">
    <location>
        <begin position="86"/>
        <end position="98"/>
    </location>
</feature>
<keyword evidence="4 6" id="KW-0472">Membrane</keyword>
<feature type="transmembrane region" description="Helical" evidence="6">
    <location>
        <begin position="196"/>
        <end position="216"/>
    </location>
</feature>
<feature type="domain" description="DUF202" evidence="7">
    <location>
        <begin position="121"/>
        <end position="182"/>
    </location>
</feature>
<dbReference type="Proteomes" id="UP000626109">
    <property type="component" value="Unassembled WGS sequence"/>
</dbReference>
<evidence type="ECO:0000256" key="5">
    <source>
        <dbReference type="SAM" id="MobiDB-lite"/>
    </source>
</evidence>
<feature type="transmembrane region" description="Helical" evidence="6">
    <location>
        <begin position="153"/>
        <end position="175"/>
    </location>
</feature>
<accession>A0A813IG13</accession>
<evidence type="ECO:0000256" key="4">
    <source>
        <dbReference type="ARBA" id="ARBA00023136"/>
    </source>
</evidence>
<evidence type="ECO:0000259" key="7">
    <source>
        <dbReference type="Pfam" id="PF02656"/>
    </source>
</evidence>
<dbReference type="Pfam" id="PF02656">
    <property type="entry name" value="DUF202"/>
    <property type="match status" value="1"/>
</dbReference>
<feature type="region of interest" description="Disordered" evidence="5">
    <location>
        <begin position="30"/>
        <end position="98"/>
    </location>
</feature>
<dbReference type="InterPro" id="IPR003807">
    <property type="entry name" value="DUF202"/>
</dbReference>
<evidence type="ECO:0000256" key="6">
    <source>
        <dbReference type="SAM" id="Phobius"/>
    </source>
</evidence>
<sequence>ESSSGGAPPGESAVPLCAALPDGTQLRLVRLAPGPRSTGVCASESSQGPAAGRAEGGQERSEQQQQQRTTTAGTGSQGLLQERSEQQQQQQQQEAQRSCSRFLEASDPLAMIPGGALSTDLANERTLLAWIRTALAVTRTIFSYATLGGLTQGVLLLDVTVTICLASSSVAALLVGWQRFGAIRKAGVAHTRRISICPLFSVFVAIAAITCVATLIRQPRRLGDQPTAEIAWGGLWQREEE</sequence>
<keyword evidence="2 6" id="KW-0812">Transmembrane</keyword>
<name>A0A813IG13_POLGL</name>
<comment type="subcellular location">
    <subcellularLocation>
        <location evidence="1">Endomembrane system</location>
        <topology evidence="1">Multi-pass membrane protein</topology>
    </subcellularLocation>
</comment>
<evidence type="ECO:0000256" key="1">
    <source>
        <dbReference type="ARBA" id="ARBA00004127"/>
    </source>
</evidence>
<evidence type="ECO:0000256" key="3">
    <source>
        <dbReference type="ARBA" id="ARBA00022989"/>
    </source>
</evidence>
<protein>
    <recommendedName>
        <fullName evidence="7">DUF202 domain-containing protein</fullName>
    </recommendedName>
</protein>
<organism evidence="8 9">
    <name type="scientific">Polarella glacialis</name>
    <name type="common">Dinoflagellate</name>
    <dbReference type="NCBI Taxonomy" id="89957"/>
    <lineage>
        <taxon>Eukaryota</taxon>
        <taxon>Sar</taxon>
        <taxon>Alveolata</taxon>
        <taxon>Dinophyceae</taxon>
        <taxon>Suessiales</taxon>
        <taxon>Suessiaceae</taxon>
        <taxon>Polarella</taxon>
    </lineage>
</organism>
<keyword evidence="3 6" id="KW-1133">Transmembrane helix</keyword>
<dbReference type="GO" id="GO:0012505">
    <property type="term" value="C:endomembrane system"/>
    <property type="evidence" value="ECO:0007669"/>
    <property type="project" value="UniProtKB-SubCell"/>
</dbReference>
<reference evidence="8" key="1">
    <citation type="submission" date="2021-02" db="EMBL/GenBank/DDBJ databases">
        <authorList>
            <person name="Dougan E. K."/>
            <person name="Rhodes N."/>
            <person name="Thang M."/>
            <person name="Chan C."/>
        </authorList>
    </citation>
    <scope>NUCLEOTIDE SEQUENCE</scope>
</reference>
<evidence type="ECO:0000256" key="2">
    <source>
        <dbReference type="ARBA" id="ARBA00022692"/>
    </source>
</evidence>
<comment type="caution">
    <text evidence="8">The sequence shown here is derived from an EMBL/GenBank/DDBJ whole genome shotgun (WGS) entry which is preliminary data.</text>
</comment>
<dbReference type="EMBL" id="CAJNNW010007539">
    <property type="protein sequence ID" value="CAE8649333.1"/>
    <property type="molecule type" value="Genomic_DNA"/>
</dbReference>
<evidence type="ECO:0000313" key="8">
    <source>
        <dbReference type="EMBL" id="CAE8649333.1"/>
    </source>
</evidence>